<comment type="caution">
    <text evidence="2">The sequence shown here is derived from an EMBL/GenBank/DDBJ whole genome shotgun (WGS) entry which is preliminary data.</text>
</comment>
<keyword evidence="2" id="KW-0808">Transferase</keyword>
<feature type="domain" description="N-acetyltransferase" evidence="1">
    <location>
        <begin position="1"/>
        <end position="145"/>
    </location>
</feature>
<dbReference type="CDD" id="cd04301">
    <property type="entry name" value="NAT_SF"/>
    <property type="match status" value="1"/>
</dbReference>
<organism evidence="2 3">
    <name type="scientific">Paenibacillus lutrae</name>
    <dbReference type="NCBI Taxonomy" id="2078573"/>
    <lineage>
        <taxon>Bacteria</taxon>
        <taxon>Bacillati</taxon>
        <taxon>Bacillota</taxon>
        <taxon>Bacilli</taxon>
        <taxon>Bacillales</taxon>
        <taxon>Paenibacillaceae</taxon>
        <taxon>Paenibacillus</taxon>
    </lineage>
</organism>
<dbReference type="EMBL" id="RHLK01000006">
    <property type="protein sequence ID" value="MVP00288.1"/>
    <property type="molecule type" value="Genomic_DNA"/>
</dbReference>
<dbReference type="SUPFAM" id="SSF55729">
    <property type="entry name" value="Acyl-CoA N-acyltransferases (Nat)"/>
    <property type="match status" value="1"/>
</dbReference>
<sequence>MEIRLVRQEEMQEAAELADSIFRDSEQISMAQGFPNLFSSVYSESLGAFDKGRLVSFMGLLPGAVRIGSAQLYTYSLGSVCTHTDSRGKGVAGDLFAAVRERVKKAGASLLLVSGTRSLYTRAGCRPFGLIRQYTLSREHAASLKEVSGGSYTVRPYRRGDLTAMHKLAAARVGAYEQSIWDLGLLIEARAYGSCVKLRHQTYIAEKNGVPAAFLVAALPEEGLGQVREGIRPQGAPIMMEWAGEAGGLAAMLAAVVEENQLKQFFVPIAVHEQDVHDLLGFLPVQEQRNMGTVLISDSRLLLEQLRPYLNERSTDHSLGERLSCEPAAEDGVTLQLPGLPGLELTGDEWTSLVFDRSEMPQHASDQWREALGEVFPLPFPHTAGLNYI</sequence>
<dbReference type="Proteomes" id="UP000490800">
    <property type="component" value="Unassembled WGS sequence"/>
</dbReference>
<dbReference type="InterPro" id="IPR016181">
    <property type="entry name" value="Acyl_CoA_acyltransferase"/>
</dbReference>
<dbReference type="AlphaFoldDB" id="A0A7X3FIK8"/>
<dbReference type="Pfam" id="PF13527">
    <property type="entry name" value="Acetyltransf_9"/>
    <property type="match status" value="1"/>
</dbReference>
<dbReference type="InterPro" id="IPR000182">
    <property type="entry name" value="GNAT_dom"/>
</dbReference>
<accession>A0A7X3FIK8</accession>
<evidence type="ECO:0000313" key="3">
    <source>
        <dbReference type="Proteomes" id="UP000490800"/>
    </source>
</evidence>
<dbReference type="PROSITE" id="PS51186">
    <property type="entry name" value="GNAT"/>
    <property type="match status" value="1"/>
</dbReference>
<proteinExistence type="predicted"/>
<dbReference type="Gene3D" id="3.40.630.30">
    <property type="match status" value="1"/>
</dbReference>
<protein>
    <submittedName>
        <fullName evidence="2">GNAT family N-acetyltransferase</fullName>
    </submittedName>
</protein>
<evidence type="ECO:0000313" key="2">
    <source>
        <dbReference type="EMBL" id="MVP00288.1"/>
    </source>
</evidence>
<dbReference type="RefSeq" id="WP_157335847.1">
    <property type="nucleotide sequence ID" value="NZ_RHLK01000006.1"/>
</dbReference>
<keyword evidence="3" id="KW-1185">Reference proteome</keyword>
<gene>
    <name evidence="2" type="ORF">EDM21_12280</name>
</gene>
<dbReference type="OrthoDB" id="5291446at2"/>
<dbReference type="GO" id="GO:0016747">
    <property type="term" value="F:acyltransferase activity, transferring groups other than amino-acyl groups"/>
    <property type="evidence" value="ECO:0007669"/>
    <property type="project" value="InterPro"/>
</dbReference>
<evidence type="ECO:0000259" key="1">
    <source>
        <dbReference type="PROSITE" id="PS51186"/>
    </source>
</evidence>
<name>A0A7X3FIK8_9BACL</name>
<reference evidence="2 3" key="1">
    <citation type="journal article" date="2019" name="Microorganisms">
        <title>Paenibacillus lutrae sp. nov., A Chitinolytic Species Isolated from A River Otter in Castril Natural Park, Granada, Spain.</title>
        <authorList>
            <person name="Rodriguez M."/>
            <person name="Reina J.C."/>
            <person name="Bejar V."/>
            <person name="Llamas I."/>
        </authorList>
    </citation>
    <scope>NUCLEOTIDE SEQUENCE [LARGE SCALE GENOMIC DNA]</scope>
    <source>
        <strain evidence="2 3">N10</strain>
    </source>
</reference>